<keyword evidence="1" id="KW-0812">Transmembrane</keyword>
<reference evidence="2 3" key="1">
    <citation type="journal article" date="2021" name="Plant Biotechnol. J.">
        <title>Multi-omics assisted identification of the key and species-specific regulatory components of drought-tolerant mechanisms in Gossypium stocksii.</title>
        <authorList>
            <person name="Yu D."/>
            <person name="Ke L."/>
            <person name="Zhang D."/>
            <person name="Wu Y."/>
            <person name="Sun Y."/>
            <person name="Mei J."/>
            <person name="Sun J."/>
            <person name="Sun Y."/>
        </authorList>
    </citation>
    <scope>NUCLEOTIDE SEQUENCE [LARGE SCALE GENOMIC DNA]</scope>
    <source>
        <strain evidence="3">cv. E1</strain>
        <tissue evidence="2">Leaf</tissue>
    </source>
</reference>
<evidence type="ECO:0000313" key="3">
    <source>
        <dbReference type="Proteomes" id="UP000828251"/>
    </source>
</evidence>
<name>A0A9D3WDQ7_9ROSI</name>
<dbReference type="AlphaFoldDB" id="A0A9D3WDQ7"/>
<organism evidence="2 3">
    <name type="scientific">Gossypium stocksii</name>
    <dbReference type="NCBI Taxonomy" id="47602"/>
    <lineage>
        <taxon>Eukaryota</taxon>
        <taxon>Viridiplantae</taxon>
        <taxon>Streptophyta</taxon>
        <taxon>Embryophyta</taxon>
        <taxon>Tracheophyta</taxon>
        <taxon>Spermatophyta</taxon>
        <taxon>Magnoliopsida</taxon>
        <taxon>eudicotyledons</taxon>
        <taxon>Gunneridae</taxon>
        <taxon>Pentapetalae</taxon>
        <taxon>rosids</taxon>
        <taxon>malvids</taxon>
        <taxon>Malvales</taxon>
        <taxon>Malvaceae</taxon>
        <taxon>Malvoideae</taxon>
        <taxon>Gossypium</taxon>
    </lineage>
</organism>
<evidence type="ECO:0000256" key="1">
    <source>
        <dbReference type="SAM" id="Phobius"/>
    </source>
</evidence>
<accession>A0A9D3WDQ7</accession>
<protein>
    <submittedName>
        <fullName evidence="2">Uncharacterized protein</fullName>
    </submittedName>
</protein>
<comment type="caution">
    <text evidence="2">The sequence shown here is derived from an EMBL/GenBank/DDBJ whole genome shotgun (WGS) entry which is preliminary data.</text>
</comment>
<keyword evidence="1" id="KW-1133">Transmembrane helix</keyword>
<dbReference type="EMBL" id="JAIQCV010000002">
    <property type="protein sequence ID" value="KAH1121080.1"/>
    <property type="molecule type" value="Genomic_DNA"/>
</dbReference>
<dbReference type="Proteomes" id="UP000828251">
    <property type="component" value="Unassembled WGS sequence"/>
</dbReference>
<feature type="transmembrane region" description="Helical" evidence="1">
    <location>
        <begin position="6"/>
        <end position="27"/>
    </location>
</feature>
<sequence>MAQIPVVPISILFLYFIAFFQASSTTFEPAGLSMKLNLRDLLSPGNVTTSRRIRRLIQL</sequence>
<keyword evidence="1" id="KW-0472">Membrane</keyword>
<proteinExistence type="predicted"/>
<gene>
    <name evidence="2" type="ORF">J1N35_004240</name>
</gene>
<evidence type="ECO:0000313" key="2">
    <source>
        <dbReference type="EMBL" id="KAH1121080.1"/>
    </source>
</evidence>
<keyword evidence="3" id="KW-1185">Reference proteome</keyword>